<protein>
    <recommendedName>
        <fullName evidence="11">XK-related protein</fullName>
    </recommendedName>
</protein>
<evidence type="ECO:0000256" key="11">
    <source>
        <dbReference type="RuleBase" id="RU910716"/>
    </source>
</evidence>
<evidence type="ECO:0000256" key="3">
    <source>
        <dbReference type="ARBA" id="ARBA00008789"/>
    </source>
</evidence>
<evidence type="ECO:0000256" key="9">
    <source>
        <dbReference type="ARBA" id="ARBA00023136"/>
    </source>
</evidence>
<dbReference type="Ensembl" id="ENSOTST00005012018.2">
    <property type="protein sequence ID" value="ENSOTSP00005010900.2"/>
    <property type="gene ID" value="ENSOTSG00005005761.2"/>
</dbReference>
<sequence>MINAGPVDRVMPSAARSGCWIAWCQAILFGVSGLVILAERTSLIYCIGFYLWNEETQWAGLTLALLLPGILVQVLSLRWYHDDGEDHYWFLTLTHVLQLGIFQRLWDCMVSVWDMQGTAGELGAAVMQQADVSALRLLEALVLTLPQTLLQTYVLAVTDVELDSPVAACAGLCLLSLSWALVLFSRACCLIRPGHLAMPPAALLCQLLWRAGMLGARVASLMSFARYFHWWTCGVAGFHWLTASFWLVAQQPDICTGPWRWRLFNAVLGLVHIFLFLNVKEGPSRFRMAGFYLAMLLENATLLVAASDFLSEKSWDSITLPTIVLCSFLLGTTSLVLYYRFLHPKSTEITQGKGQRLGTHNHHMGSTCLEGLERGETSYSLGGGGGVKSLPQAAPSSLHNHGSFSLSGVAGSLLEHPGSCGPRLGNSCPCRHHHWLLIRLALKTGDLGKINCAYGSGGVAAILEVDESYCNSEAKSTGGGGTTTAGGGSCDGVSGVSGTSVSESQEMKGGLVPLSDCKEEFQSASDEPTSAETPSEGEEESKDSLEDMESPLESPVSDSFKRSSPEGKLLFGKSPEPYFCPNTTLSSTTLYFSADPQSPSSTSNPHLDRVSPPMGMAGLSFIPSNPAHRDMTGLQMGRMGLCYTSTPKLDSGAQGDSPPSIPHATAKTAILFIQPQYNISTPSPEGEVTLYQYGWQDCTTILFYFFITIILHAVVQEYVLDKVNRRLHLSKSKNTKFSESGQLCVFHLVSSVWSFYILITEGYVFHPSTLWENYPHVHLRFQVKFFYLTQLAYWLHALPELYFQKVRKEEIPRQLQYICLYLLHISAAYLLNLSPVGLVLLCLQYLSELGFHIARIFYFTDESHQKMFDLWAVNFVFTRMVTLTLVFLAVGFGLARAENQGLDWDMGNFNTVLIRMPVLLLVSLTQSWLLWKFIRFQLKRWREFRHEQVARKRVAAKQTPRPLKRDSIGHHENGAIKAENGASPRPKKIKAP</sequence>
<feature type="transmembrane region" description="Helical" evidence="11">
    <location>
        <begin position="261"/>
        <end position="279"/>
    </location>
</feature>
<accession>A0A8C8EKZ6</accession>
<feature type="domain" description="TLC" evidence="13">
    <location>
        <begin position="735"/>
        <end position="944"/>
    </location>
</feature>
<evidence type="ECO:0000313" key="15">
    <source>
        <dbReference type="Proteomes" id="UP000694402"/>
    </source>
</evidence>
<comment type="similarity">
    <text evidence="3 11">Belongs to the XK family.</text>
</comment>
<feature type="transmembrane region" description="Helical" evidence="11">
    <location>
        <begin position="912"/>
        <end position="931"/>
    </location>
</feature>
<feature type="transmembrane region" description="Helical" evidence="11">
    <location>
        <begin position="87"/>
        <end position="106"/>
    </location>
</feature>
<evidence type="ECO:0000256" key="12">
    <source>
        <dbReference type="SAM" id="MobiDB-lite"/>
    </source>
</evidence>
<dbReference type="Proteomes" id="UP000694402">
    <property type="component" value="Unassembled WGS sequence"/>
</dbReference>
<dbReference type="GeneTree" id="ENSGT00510000046470"/>
<dbReference type="AlphaFoldDB" id="A0A8C8EKZ6"/>
<comment type="similarity">
    <text evidence="2">Belongs to the TRAM family.</text>
</comment>
<dbReference type="GO" id="GO:0005789">
    <property type="term" value="C:endoplasmic reticulum membrane"/>
    <property type="evidence" value="ECO:0007669"/>
    <property type="project" value="TreeGrafter"/>
</dbReference>
<evidence type="ECO:0000313" key="14">
    <source>
        <dbReference type="Ensembl" id="ENSOTSP00005010900.2"/>
    </source>
</evidence>
<dbReference type="PROSITE" id="PS50922">
    <property type="entry name" value="TLC"/>
    <property type="match status" value="1"/>
</dbReference>
<keyword evidence="7 11" id="KW-1133">Transmembrane helix</keyword>
<dbReference type="InterPro" id="IPR006634">
    <property type="entry name" value="TLC-dom"/>
</dbReference>
<feature type="compositionally biased region" description="Basic and acidic residues" evidence="12">
    <location>
        <begin position="963"/>
        <end position="974"/>
    </location>
</feature>
<keyword evidence="6" id="KW-0653">Protein transport</keyword>
<feature type="transmembrane region" description="Helical" evidence="11">
    <location>
        <begin position="58"/>
        <end position="81"/>
    </location>
</feature>
<feature type="transmembrane region" description="Helical" evidence="11">
    <location>
        <begin position="196"/>
        <end position="216"/>
    </location>
</feature>
<keyword evidence="15" id="KW-1185">Reference proteome</keyword>
<dbReference type="PANTHER" id="PTHR12371">
    <property type="entry name" value="TRANSLOCATION ASSOCIATED MEMBRANE PROTEIN"/>
    <property type="match status" value="1"/>
</dbReference>
<evidence type="ECO:0000256" key="5">
    <source>
        <dbReference type="ARBA" id="ARBA00022692"/>
    </source>
</evidence>
<evidence type="ECO:0000256" key="6">
    <source>
        <dbReference type="ARBA" id="ARBA00022927"/>
    </source>
</evidence>
<keyword evidence="4" id="KW-0813">Transport</keyword>
<dbReference type="SMART" id="SM00724">
    <property type="entry name" value="TLC"/>
    <property type="match status" value="1"/>
</dbReference>
<name>A0A8C8EKZ6_ONCTS</name>
<evidence type="ECO:0000256" key="1">
    <source>
        <dbReference type="ARBA" id="ARBA00004141"/>
    </source>
</evidence>
<feature type="region of interest" description="Disordered" evidence="12">
    <location>
        <begin position="473"/>
        <end position="508"/>
    </location>
</feature>
<feature type="compositionally biased region" description="Acidic residues" evidence="12">
    <location>
        <begin position="535"/>
        <end position="550"/>
    </location>
</feature>
<feature type="compositionally biased region" description="Polar residues" evidence="12">
    <location>
        <begin position="591"/>
        <end position="605"/>
    </location>
</feature>
<feature type="compositionally biased region" description="Polar residues" evidence="12">
    <location>
        <begin position="522"/>
        <end position="533"/>
    </location>
</feature>
<keyword evidence="9 10" id="KW-0472">Membrane</keyword>
<feature type="compositionally biased region" description="Gly residues" evidence="12">
    <location>
        <begin position="477"/>
        <end position="490"/>
    </location>
</feature>
<proteinExistence type="inferred from homology"/>
<dbReference type="Pfam" id="PF09815">
    <property type="entry name" value="XK-related"/>
    <property type="match status" value="1"/>
</dbReference>
<evidence type="ECO:0000256" key="7">
    <source>
        <dbReference type="ARBA" id="ARBA00022989"/>
    </source>
</evidence>
<organism evidence="14 15">
    <name type="scientific">Oncorhynchus tshawytscha</name>
    <name type="common">Chinook salmon</name>
    <name type="synonym">Salmo tshawytscha</name>
    <dbReference type="NCBI Taxonomy" id="74940"/>
    <lineage>
        <taxon>Eukaryota</taxon>
        <taxon>Metazoa</taxon>
        <taxon>Chordata</taxon>
        <taxon>Craniata</taxon>
        <taxon>Vertebrata</taxon>
        <taxon>Euteleostomi</taxon>
        <taxon>Actinopterygii</taxon>
        <taxon>Neopterygii</taxon>
        <taxon>Teleostei</taxon>
        <taxon>Protacanthopterygii</taxon>
        <taxon>Salmoniformes</taxon>
        <taxon>Salmonidae</taxon>
        <taxon>Salmoninae</taxon>
        <taxon>Oncorhynchus</taxon>
    </lineage>
</organism>
<feature type="transmembrane region" description="Helical" evidence="11">
    <location>
        <begin position="741"/>
        <end position="765"/>
    </location>
</feature>
<feature type="transmembrane region" description="Helical" evidence="11">
    <location>
        <begin position="228"/>
        <end position="249"/>
    </location>
</feature>
<evidence type="ECO:0000259" key="13">
    <source>
        <dbReference type="PROSITE" id="PS50922"/>
    </source>
</evidence>
<gene>
    <name evidence="14" type="primary">LOC112249920</name>
</gene>
<comment type="caution">
    <text evidence="11">Lacks conserved residue(s) required for the propagation of feature annotation.</text>
</comment>
<dbReference type="Pfam" id="PF03798">
    <property type="entry name" value="TRAM_LAG1_CLN8"/>
    <property type="match status" value="1"/>
</dbReference>
<feature type="transmembrane region" description="Helical" evidence="11">
    <location>
        <begin position="701"/>
        <end position="720"/>
    </location>
</feature>
<evidence type="ECO:0000256" key="4">
    <source>
        <dbReference type="ARBA" id="ARBA00022448"/>
    </source>
</evidence>
<dbReference type="InterPro" id="IPR016447">
    <property type="entry name" value="Translocation_assoc_membrane"/>
</dbReference>
<dbReference type="InterPro" id="IPR018629">
    <property type="entry name" value="XK-rel"/>
</dbReference>
<feature type="transmembrane region" description="Helical" evidence="11">
    <location>
        <begin position="164"/>
        <end position="184"/>
    </location>
</feature>
<feature type="region of interest" description="Disordered" evidence="12">
    <location>
        <begin position="955"/>
        <end position="992"/>
    </location>
</feature>
<keyword evidence="8" id="KW-0811">Translocation</keyword>
<feature type="transmembrane region" description="Helical" evidence="11">
    <location>
        <begin position="291"/>
        <end position="310"/>
    </location>
</feature>
<feature type="region of interest" description="Disordered" evidence="12">
    <location>
        <begin position="591"/>
        <end position="611"/>
    </location>
</feature>
<comment type="subcellular location">
    <subcellularLocation>
        <location evidence="1 11">Membrane</location>
        <topology evidence="1 11">Multi-pass membrane protein</topology>
    </subcellularLocation>
</comment>
<evidence type="ECO:0000256" key="2">
    <source>
        <dbReference type="ARBA" id="ARBA00005999"/>
    </source>
</evidence>
<dbReference type="GO" id="GO:0006616">
    <property type="term" value="P:SRP-dependent cotranslational protein targeting to membrane, translocation"/>
    <property type="evidence" value="ECO:0007669"/>
    <property type="project" value="InterPro"/>
</dbReference>
<dbReference type="GO" id="GO:0005886">
    <property type="term" value="C:plasma membrane"/>
    <property type="evidence" value="ECO:0007669"/>
    <property type="project" value="UniProtKB-ARBA"/>
</dbReference>
<evidence type="ECO:0000256" key="8">
    <source>
        <dbReference type="ARBA" id="ARBA00023010"/>
    </source>
</evidence>
<keyword evidence="5 10" id="KW-0812">Transmembrane</keyword>
<feature type="transmembrane region" description="Helical" evidence="11">
    <location>
        <begin position="20"/>
        <end position="38"/>
    </location>
</feature>
<feature type="transmembrane region" description="Helical" evidence="11">
    <location>
        <begin position="870"/>
        <end position="892"/>
    </location>
</feature>
<evidence type="ECO:0000256" key="10">
    <source>
        <dbReference type="PROSITE-ProRule" id="PRU00205"/>
    </source>
</evidence>
<feature type="transmembrane region" description="Helical" evidence="11">
    <location>
        <begin position="322"/>
        <end position="341"/>
    </location>
</feature>
<reference evidence="14" key="1">
    <citation type="submission" date="2025-08" db="UniProtKB">
        <authorList>
            <consortium name="Ensembl"/>
        </authorList>
    </citation>
    <scope>IDENTIFICATION</scope>
</reference>
<dbReference type="GO" id="GO:0045048">
    <property type="term" value="P:protein insertion into ER membrane"/>
    <property type="evidence" value="ECO:0007669"/>
    <property type="project" value="TreeGrafter"/>
</dbReference>
<feature type="compositionally biased region" description="Low complexity" evidence="12">
    <location>
        <begin position="491"/>
        <end position="504"/>
    </location>
</feature>
<reference evidence="14" key="2">
    <citation type="submission" date="2025-09" db="UniProtKB">
        <authorList>
            <consortium name="Ensembl"/>
        </authorList>
    </citation>
    <scope>IDENTIFICATION</scope>
</reference>
<feature type="region of interest" description="Disordered" evidence="12">
    <location>
        <begin position="520"/>
        <end position="575"/>
    </location>
</feature>
<dbReference type="PANTHER" id="PTHR12371:SF4">
    <property type="entry name" value="TRANSLOCATING CHAIN-ASSOCIATED MEMBRANE PROTEIN 2"/>
    <property type="match status" value="1"/>
</dbReference>